<reference evidence="2" key="1">
    <citation type="submission" date="2021-03" db="EMBL/GenBank/DDBJ databases">
        <title>Description of Psychrosphaera ytuae sp. nov. isolated from deep sea sediment of South China Sea.</title>
        <authorList>
            <person name="Zhang J."/>
            <person name="Xu X.-D."/>
        </authorList>
    </citation>
    <scope>NUCLEOTIDE SEQUENCE</scope>
    <source>
        <strain evidence="2">MTZ26</strain>
    </source>
</reference>
<proteinExistence type="predicted"/>
<organism evidence="2 3">
    <name type="scientific">Psychrosphaera ytuae</name>
    <dbReference type="NCBI Taxonomy" id="2820710"/>
    <lineage>
        <taxon>Bacteria</taxon>
        <taxon>Pseudomonadati</taxon>
        <taxon>Pseudomonadota</taxon>
        <taxon>Gammaproteobacteria</taxon>
        <taxon>Alteromonadales</taxon>
        <taxon>Pseudoalteromonadaceae</taxon>
        <taxon>Psychrosphaera</taxon>
    </lineage>
</organism>
<feature type="signal peptide" evidence="1">
    <location>
        <begin position="1"/>
        <end position="19"/>
    </location>
</feature>
<dbReference type="Proteomes" id="UP000682739">
    <property type="component" value="Chromosome"/>
</dbReference>
<evidence type="ECO:0000256" key="1">
    <source>
        <dbReference type="SAM" id="SignalP"/>
    </source>
</evidence>
<keyword evidence="1" id="KW-0732">Signal</keyword>
<sequence length="76" mass="8837">MKKLYLLSFVVLLSGCSIFAEVALQGALENRNNSTIKSDLRCYSLRASCQAPDYYSEWYTPEGELMCQCEYYEEWN</sequence>
<feature type="chain" id="PRO_5037340113" description="Lipoprotein" evidence="1">
    <location>
        <begin position="20"/>
        <end position="76"/>
    </location>
</feature>
<dbReference type="PROSITE" id="PS51257">
    <property type="entry name" value="PROKAR_LIPOPROTEIN"/>
    <property type="match status" value="1"/>
</dbReference>
<name>A0A975HIC4_9GAMM</name>
<protein>
    <recommendedName>
        <fullName evidence="4">Lipoprotein</fullName>
    </recommendedName>
</protein>
<accession>A0A975HIC4</accession>
<keyword evidence="3" id="KW-1185">Reference proteome</keyword>
<dbReference type="EMBL" id="CP072110">
    <property type="protein sequence ID" value="QTH64062.1"/>
    <property type="molecule type" value="Genomic_DNA"/>
</dbReference>
<dbReference type="KEGG" id="psym:J1N51_00825"/>
<dbReference type="RefSeq" id="WP_208832117.1">
    <property type="nucleotide sequence ID" value="NZ_CP072110.1"/>
</dbReference>
<evidence type="ECO:0008006" key="4">
    <source>
        <dbReference type="Google" id="ProtNLM"/>
    </source>
</evidence>
<dbReference type="AlphaFoldDB" id="A0A975HIC4"/>
<gene>
    <name evidence="2" type="ORF">J1N51_00825</name>
</gene>
<evidence type="ECO:0000313" key="3">
    <source>
        <dbReference type="Proteomes" id="UP000682739"/>
    </source>
</evidence>
<evidence type="ECO:0000313" key="2">
    <source>
        <dbReference type="EMBL" id="QTH64062.1"/>
    </source>
</evidence>